<gene>
    <name evidence="2" type="ORF">VM1G_02734</name>
</gene>
<feature type="region of interest" description="Disordered" evidence="1">
    <location>
        <begin position="759"/>
        <end position="812"/>
    </location>
</feature>
<feature type="region of interest" description="Disordered" evidence="1">
    <location>
        <begin position="507"/>
        <end position="551"/>
    </location>
</feature>
<reference evidence="2" key="1">
    <citation type="submission" date="2014-12" db="EMBL/GenBank/DDBJ databases">
        <title>Genome Sequence of Valsa Canker Pathogens Uncovers a Specific Adaption of Colonization on Woody Bark.</title>
        <authorList>
            <person name="Yin Z."/>
            <person name="Liu H."/>
            <person name="Gao X."/>
            <person name="Li Z."/>
            <person name="Song N."/>
            <person name="Ke X."/>
            <person name="Dai Q."/>
            <person name="Wu Y."/>
            <person name="Sun Y."/>
            <person name="Xu J.-R."/>
            <person name="Kang Z.K."/>
            <person name="Wang L."/>
            <person name="Huang L."/>
        </authorList>
    </citation>
    <scope>NUCLEOTIDE SEQUENCE [LARGE SCALE GENOMIC DNA]</scope>
    <source>
        <strain evidence="2">03-8</strain>
    </source>
</reference>
<feature type="region of interest" description="Disordered" evidence="1">
    <location>
        <begin position="571"/>
        <end position="595"/>
    </location>
</feature>
<sequence>MADKQKHNSRKSLADDVHTFFRPVVGKTMRCDFCNDRNTSVLQECTECQIHICHMCITNDVLESDPKHDLVPEDINNLDWLVSPPAELVTCAEAQPKHKPGPLVVTSRPPYTLESPESSFTPSGRNSSIGSQYPQHFFPRGIGPNVAGANNASGGDAIEALGHNHYHHIPSVTTTSPDEATYGGGFAHQRYGGYGQEGYSGTAYSAYPQEGFPNSGYGPYAYDGAPALQYGAYADGGNARYYGSRQQHEVQGFAQNSVMHPQQQAAQAFGQHFAMRPQSAHGATSPNSDSSSNAHMQDSYRSKVRVQYGNTPQNAMAIEGPRRPAEMPAHHAAQAVPLVNPGSMHLQGSPQTAAPAQYNHPAQRSTEGFSQNDGMSSQHAQAVPVPNVSSGPQMQGYTFANAAEQSGQHPQHAMAAYHWPVRQINENTQAAVASNPGFGQQVGGFSDAEQLSPHQRAEAILEAQIKLAARMLNDRNARETMLHKLAIQEAKKDHALALSQQSIQAQTYSVQQPQGPALTSKPTGHVQPGVPSEDSAGRSHQPNENAAAAALAATMQDERARLIRMAQFATNLARSSTNPEPQARGPIKAQGHDTPAAVAIRHGACESTADGGAHTQEARPSLVADNHNSDADTNRSSRHPDSRAHSPDVQIQATTKSAGGRANEQQRTRPRRPLPGSRPPRQASSAAGPSLSSTKRPGRNKKKHDRQSSPSSAESTIHARSGNSPIPGSEEIQDALSNNPVLAQARQQEGEQSALDMARAANAMIAMGRDRSHIRHSPDGRRGLDGRNRPEIRANMEEIDRQWENATRQGRS</sequence>
<feature type="region of interest" description="Disordered" evidence="1">
    <location>
        <begin position="100"/>
        <end position="127"/>
    </location>
</feature>
<evidence type="ECO:0000313" key="3">
    <source>
        <dbReference type="Proteomes" id="UP000078559"/>
    </source>
</evidence>
<dbReference type="OrthoDB" id="4755622at2759"/>
<dbReference type="AlphaFoldDB" id="A0A194VTU0"/>
<evidence type="ECO:0000256" key="1">
    <source>
        <dbReference type="SAM" id="MobiDB-lite"/>
    </source>
</evidence>
<name>A0A194VTU0_CYTMA</name>
<feature type="compositionally biased region" description="Polar residues" evidence="1">
    <location>
        <begin position="571"/>
        <end position="580"/>
    </location>
</feature>
<protein>
    <submittedName>
        <fullName evidence="2">Uncharacterized protein</fullName>
    </submittedName>
</protein>
<organism evidence="2 3">
    <name type="scientific">Cytospora mali</name>
    <name type="common">Apple Valsa canker fungus</name>
    <name type="synonym">Valsa mali</name>
    <dbReference type="NCBI Taxonomy" id="578113"/>
    <lineage>
        <taxon>Eukaryota</taxon>
        <taxon>Fungi</taxon>
        <taxon>Dikarya</taxon>
        <taxon>Ascomycota</taxon>
        <taxon>Pezizomycotina</taxon>
        <taxon>Sordariomycetes</taxon>
        <taxon>Sordariomycetidae</taxon>
        <taxon>Diaporthales</taxon>
        <taxon>Cytosporaceae</taxon>
        <taxon>Cytospora</taxon>
    </lineage>
</organism>
<feature type="compositionally biased region" description="Polar residues" evidence="1">
    <location>
        <begin position="281"/>
        <end position="296"/>
    </location>
</feature>
<dbReference type="EMBL" id="CM003100">
    <property type="protein sequence ID" value="KUI67343.1"/>
    <property type="molecule type" value="Genomic_DNA"/>
</dbReference>
<feature type="region of interest" description="Disordered" evidence="1">
    <location>
        <begin position="340"/>
        <end position="395"/>
    </location>
</feature>
<feature type="region of interest" description="Disordered" evidence="1">
    <location>
        <begin position="275"/>
        <end position="300"/>
    </location>
</feature>
<evidence type="ECO:0000313" key="2">
    <source>
        <dbReference type="EMBL" id="KUI67343.1"/>
    </source>
</evidence>
<feature type="compositionally biased region" description="Basic and acidic residues" evidence="1">
    <location>
        <begin position="768"/>
        <end position="803"/>
    </location>
</feature>
<keyword evidence="3" id="KW-1185">Reference proteome</keyword>
<dbReference type="Proteomes" id="UP000078559">
    <property type="component" value="Chromosome 3"/>
</dbReference>
<feature type="compositionally biased region" description="Basic and acidic residues" evidence="1">
    <location>
        <begin position="627"/>
        <end position="646"/>
    </location>
</feature>
<feature type="region of interest" description="Disordered" evidence="1">
    <location>
        <begin position="621"/>
        <end position="734"/>
    </location>
</feature>
<feature type="compositionally biased region" description="Basic residues" evidence="1">
    <location>
        <begin position="696"/>
        <end position="705"/>
    </location>
</feature>
<proteinExistence type="predicted"/>
<feature type="compositionally biased region" description="Polar residues" evidence="1">
    <location>
        <begin position="682"/>
        <end position="695"/>
    </location>
</feature>
<feature type="compositionally biased region" description="Polar residues" evidence="1">
    <location>
        <begin position="346"/>
        <end position="380"/>
    </location>
</feature>
<accession>A0A194VTU0</accession>
<feature type="compositionally biased region" description="Polar residues" evidence="1">
    <location>
        <begin position="115"/>
        <end position="127"/>
    </location>
</feature>